<feature type="transmembrane region" description="Helical" evidence="13">
    <location>
        <begin position="931"/>
        <end position="954"/>
    </location>
</feature>
<evidence type="ECO:0000256" key="9">
    <source>
        <dbReference type="ARBA" id="ARBA00022840"/>
    </source>
</evidence>
<evidence type="ECO:0000256" key="6">
    <source>
        <dbReference type="ARBA" id="ARBA00022692"/>
    </source>
</evidence>
<dbReference type="InterPro" id="IPR027417">
    <property type="entry name" value="P-loop_NTPase"/>
</dbReference>
<feature type="transmembrane region" description="Helical" evidence="13">
    <location>
        <begin position="393"/>
        <end position="414"/>
    </location>
</feature>
<dbReference type="InterPro" id="IPR003593">
    <property type="entry name" value="AAA+_ATPase"/>
</dbReference>
<dbReference type="GO" id="GO:0042592">
    <property type="term" value="P:homeostatic process"/>
    <property type="evidence" value="ECO:0007669"/>
    <property type="project" value="UniProtKB-ARBA"/>
</dbReference>
<dbReference type="PROSITE" id="PS00211">
    <property type="entry name" value="ABC_TRANSPORTER_1"/>
    <property type="match status" value="2"/>
</dbReference>
<dbReference type="VEuPathDB" id="FungiDB:FUN_023036"/>
<evidence type="ECO:0000256" key="7">
    <source>
        <dbReference type="ARBA" id="ARBA00022737"/>
    </source>
</evidence>
<feature type="transmembrane region" description="Helical" evidence="13">
    <location>
        <begin position="131"/>
        <end position="149"/>
    </location>
</feature>
<dbReference type="PROSITE" id="PS50929">
    <property type="entry name" value="ABC_TM1F"/>
    <property type="match status" value="2"/>
</dbReference>
<evidence type="ECO:0000313" key="16">
    <source>
        <dbReference type="EMBL" id="ADB03433.1"/>
    </source>
</evidence>
<dbReference type="InterPro" id="IPR017871">
    <property type="entry name" value="ABC_transporter-like_CS"/>
</dbReference>
<sequence>MLCRDKDGWGPWRPDLPNQQFPDFTDCFEEGVILTSVNLLLIVLGFYEIRRYSKKHAVLPLHALNNWHNIAITITLYLLIALSIINFVSTLWSDWQLLNIMVISSFINLFTMFVAYSVYKKSYTHSHVSSPVLLLYWLFYLIAHILKLRTLVLMGYASKPFYFFTTLFSTILVLVVFVLELLPKPQSDYELINGDDNLNCPEESANIFSRSTFYWMTPLMKLGHQKFLTMDDLWNLDPQYRSKKISEDFDVAWNKELKKKNPSLLRAITLTFGGQFAFAAAFKAVQDILNFVQPQLLGELMEFVNSQRDRETSQPAYRGYCIAILMFVTAVIQTMFLHQYFQLCFISGMRVKAALVTAIYQKAFKLSNTSRQKSTVGEIVNHMSVDAQELMDLFTYLHIAWSGPLQIILALYFLHQTMGVSTYAGVGIMIMMVPVNAYLANKMKILQKKQMKNKDERIKLMVSLYNEILNGIKVIKLYAWEQAFLKKVRNDLELKTLKRLGYLYAVQSFTWTSTVSHLFPIFTPFLVSFATFAVYVLISNSPLTVQVVFVAIPLFNLLQFPLAVFPSVITSIIEASVALRRVEEYLTSEELDPKAVIRQGYYDTEDERSELVPVKNGTFGWGNSGEAVLEDINLSVKKGELVAIVGKVGAGKSSLLSSLLGEMEKIGGEVIVKGHVAYVHQTPWIMNATLRDNITFGYEYKPELYDEIIEACALKPDIAILPGGDLTEIGEKGINLSGGQKARVALARAVYARADVYLFDDTLSAVDAHVGKHIFDKVVGSNGILRTKARIFVTHGIHYLSKTDSVVMMRDGKIIEQGHFDSLMKLKSELFNLIDEFGQQEESNNLLDDEPPDDPEELMPLAYETDEVATDQRSEETVSQLRERRVSVPSIHRRASTATVKNESKREQQKNELITKEEMAKGSVSWQVYSSYLKSCGVVTITFWIITLVISQGIQVATNVFLKYWSSEESNERILLYFVIYGLLGLLFSLMVIFQTIVLWVFCFFRAARKLHHQMLDGVIRSPMSFFDTTPLGRILNRFSKDIYTIDELLPRIFAGYFRTFFVVLSTIFVISFSTPLFIILIIPMTFMYIYIQTYYLSTSRELKRLDSVTRSPIYAHFQETLGGLTTIRAFQQMNRFIRDNETKLDVNQKAYFPSFSSNRWLAVRLEFLGSIIIFGAAIFSVISVLTTGNIDAGLVGLSVSYALSVTQALNWAVRQFCEIETNIVSVERVKEYIDLPSEAPVVIQDNRPDPTWPQNGLIEYQNYSTRYRQGLELVLKGVSFVINPREKVGIVGRTGAGKSSLTLSLFRLIEAVDGAILMDGVDISKIGLYDLRSRLTIIPQDPILFEGTVEFNLDPFETHDEVEIWQALQSAHLKDYISKLEGKLHAKILEGGDNFSQGQRQLLCLARALLRRSNIIVLDEATACVDVETDFQIQNTIRNEFNWATLLCIAHRLRTIIDYDRVLVLDEGNVVEFDTPYNLLQNPNSLFYKLCEQSNEFDYLKDLATKNHSPKR</sequence>
<evidence type="ECO:0000259" key="15">
    <source>
        <dbReference type="PROSITE" id="PS50929"/>
    </source>
</evidence>
<dbReference type="CDD" id="cd18603">
    <property type="entry name" value="ABC_6TM_MRP1_2_3_6_D2_like"/>
    <property type="match status" value="1"/>
</dbReference>
<keyword evidence="5" id="KW-0926">Vacuole</keyword>
<evidence type="ECO:0000256" key="8">
    <source>
        <dbReference type="ARBA" id="ARBA00022741"/>
    </source>
</evidence>
<keyword evidence="3" id="KW-0813">Transport</keyword>
<dbReference type="VEuPathDB" id="FungiDB:RhiirA1_455548"/>
<feature type="domain" description="ABC transporter" evidence="14">
    <location>
        <begin position="1259"/>
        <end position="1493"/>
    </location>
</feature>
<evidence type="ECO:0000256" key="13">
    <source>
        <dbReference type="SAM" id="Phobius"/>
    </source>
</evidence>
<feature type="domain" description="ABC transporter" evidence="14">
    <location>
        <begin position="612"/>
        <end position="836"/>
    </location>
</feature>
<feature type="transmembrane region" description="Helical" evidence="13">
    <location>
        <begin position="31"/>
        <end position="49"/>
    </location>
</feature>
<dbReference type="PANTHER" id="PTHR24223:SF443">
    <property type="entry name" value="MULTIDRUG-RESISTANCE LIKE PROTEIN 1, ISOFORM I"/>
    <property type="match status" value="1"/>
</dbReference>
<comment type="similarity">
    <text evidence="2">Belongs to the ABC transporter superfamily. ABCC family. Conjugate transporter (TC 3.A.1.208) subfamily.</text>
</comment>
<dbReference type="PROSITE" id="PS50893">
    <property type="entry name" value="ABC_TRANSPORTER_2"/>
    <property type="match status" value="2"/>
</dbReference>
<keyword evidence="12 13" id="KW-0472">Membrane</keyword>
<feature type="transmembrane region" description="Helical" evidence="13">
    <location>
        <begin position="317"/>
        <end position="341"/>
    </location>
</feature>
<feature type="transmembrane region" description="Helical" evidence="13">
    <location>
        <begin position="161"/>
        <end position="182"/>
    </location>
</feature>
<dbReference type="CDD" id="cd18595">
    <property type="entry name" value="ABC_6TM_MRP1_2_3_6_D1_like"/>
    <property type="match status" value="1"/>
</dbReference>
<evidence type="ECO:0000256" key="1">
    <source>
        <dbReference type="ARBA" id="ARBA00004128"/>
    </source>
</evidence>
<feature type="domain" description="ABC transmembrane type-1" evidence="15">
    <location>
        <begin position="277"/>
        <end position="574"/>
    </location>
</feature>
<dbReference type="SMART" id="SM00382">
    <property type="entry name" value="AAA"/>
    <property type="match status" value="2"/>
</dbReference>
<evidence type="ECO:0000259" key="14">
    <source>
        <dbReference type="PROSITE" id="PS50893"/>
    </source>
</evidence>
<protein>
    <submittedName>
        <fullName evidence="16">ATP-binding cassette transporter 1</fullName>
    </submittedName>
</protein>
<feature type="transmembrane region" description="Helical" evidence="13">
    <location>
        <begin position="974"/>
        <end position="1005"/>
    </location>
</feature>
<dbReference type="InterPro" id="IPR036640">
    <property type="entry name" value="ABC1_TM_sf"/>
</dbReference>
<reference evidence="16" key="1">
    <citation type="journal article" date="2009" name="Mycorrhiza">
        <title>GintABC1 encodes a putative ABC transporter of the MRP subfamily induced by Cu, Cd, and oxidative stress in Glomus intraradices.</title>
        <authorList>
            <person name="Gonzalez-Guerrero M."/>
            <person name="Benabdellah K."/>
            <person name="Valderas A."/>
            <person name="Azcon-Aguilar C."/>
            <person name="Ferrol N."/>
        </authorList>
    </citation>
    <scope>NUCLEOTIDE SEQUENCE</scope>
</reference>
<dbReference type="VEuPathDB" id="FungiDB:RhiirFUN_001092"/>
<dbReference type="GO" id="GO:0016887">
    <property type="term" value="F:ATP hydrolysis activity"/>
    <property type="evidence" value="ECO:0007669"/>
    <property type="project" value="InterPro"/>
</dbReference>
<organism evidence="16">
    <name type="scientific">Rhizophagus irregularis</name>
    <name type="common">Arbuscular mycorrhizal fungus</name>
    <name type="synonym">Glomus intraradices</name>
    <dbReference type="NCBI Taxonomy" id="4876"/>
    <lineage>
        <taxon>Eukaryota</taxon>
        <taxon>Fungi</taxon>
        <taxon>Fungi incertae sedis</taxon>
        <taxon>Mucoromycota</taxon>
        <taxon>Glomeromycotina</taxon>
        <taxon>Glomeromycetes</taxon>
        <taxon>Glomerales</taxon>
        <taxon>Glomeraceae</taxon>
        <taxon>Rhizophagus</taxon>
    </lineage>
</organism>
<dbReference type="Pfam" id="PF00664">
    <property type="entry name" value="ABC_membrane"/>
    <property type="match status" value="2"/>
</dbReference>
<dbReference type="GO" id="GO:0140359">
    <property type="term" value="F:ABC-type transporter activity"/>
    <property type="evidence" value="ECO:0007669"/>
    <property type="project" value="InterPro"/>
</dbReference>
<dbReference type="FunFam" id="1.20.1560.10:FF:000020">
    <property type="entry name" value="ABC metal ion transporter"/>
    <property type="match status" value="1"/>
</dbReference>
<feature type="transmembrane region" description="Helical" evidence="13">
    <location>
        <begin position="1168"/>
        <end position="1187"/>
    </location>
</feature>
<dbReference type="Gene3D" id="1.20.1560.10">
    <property type="entry name" value="ABC transporter type 1, transmembrane domain"/>
    <property type="match status" value="2"/>
</dbReference>
<evidence type="ECO:0000256" key="4">
    <source>
        <dbReference type="ARBA" id="ARBA00022553"/>
    </source>
</evidence>
<dbReference type="InterPro" id="IPR003439">
    <property type="entry name" value="ABC_transporter-like_ATP-bd"/>
</dbReference>
<dbReference type="CDD" id="cd03244">
    <property type="entry name" value="ABCC_MRP_domain2"/>
    <property type="match status" value="1"/>
</dbReference>
<comment type="subcellular location">
    <subcellularLocation>
        <location evidence="1">Vacuole membrane</location>
        <topology evidence="1">Multi-pass membrane protein</topology>
    </subcellularLocation>
</comment>
<dbReference type="GO" id="GO:0000329">
    <property type="term" value="C:fungal-type vacuole membrane"/>
    <property type="evidence" value="ECO:0007669"/>
    <property type="project" value="UniProtKB-ARBA"/>
</dbReference>
<dbReference type="Pfam" id="PF00005">
    <property type="entry name" value="ABC_tran"/>
    <property type="match status" value="2"/>
</dbReference>
<feature type="transmembrane region" description="Helical" evidence="13">
    <location>
        <begin position="1049"/>
        <end position="1071"/>
    </location>
</feature>
<gene>
    <name evidence="16" type="primary">ABC1</name>
</gene>
<keyword evidence="10" id="KW-1278">Translocase</keyword>
<keyword evidence="4" id="KW-0597">Phosphoprotein</keyword>
<keyword evidence="11 13" id="KW-1133">Transmembrane helix</keyword>
<feature type="transmembrane region" description="Helical" evidence="13">
    <location>
        <begin position="70"/>
        <end position="92"/>
    </location>
</feature>
<dbReference type="PANTHER" id="PTHR24223">
    <property type="entry name" value="ATP-BINDING CASSETTE SUB-FAMILY C"/>
    <property type="match status" value="1"/>
</dbReference>
<evidence type="ECO:0000256" key="2">
    <source>
        <dbReference type="ARBA" id="ARBA00009726"/>
    </source>
</evidence>
<dbReference type="FunFam" id="3.40.50.300:FF:000450">
    <property type="entry name" value="ABC transporter C family member 2"/>
    <property type="match status" value="1"/>
</dbReference>
<dbReference type="TCDB" id="3.A.1.208.32">
    <property type="family name" value="the atp-binding cassette (abc) superfamily"/>
</dbReference>
<feature type="transmembrane region" description="Helical" evidence="13">
    <location>
        <begin position="264"/>
        <end position="282"/>
    </location>
</feature>
<dbReference type="SUPFAM" id="SSF90123">
    <property type="entry name" value="ABC transporter transmembrane region"/>
    <property type="match status" value="2"/>
</dbReference>
<keyword evidence="9 16" id="KW-0067">ATP-binding</keyword>
<feature type="transmembrane region" description="Helical" evidence="13">
    <location>
        <begin position="420"/>
        <end position="439"/>
    </location>
</feature>
<feature type="transmembrane region" description="Helical" evidence="13">
    <location>
        <begin position="558"/>
        <end position="579"/>
    </location>
</feature>
<feature type="transmembrane region" description="Helical" evidence="13">
    <location>
        <begin position="1077"/>
        <end position="1097"/>
    </location>
</feature>
<feature type="transmembrane region" description="Helical" evidence="13">
    <location>
        <begin position="98"/>
        <end position="119"/>
    </location>
</feature>
<dbReference type="CDD" id="cd03250">
    <property type="entry name" value="ABCC_MRP_domain1"/>
    <property type="match status" value="1"/>
</dbReference>
<proteinExistence type="evidence at transcript level"/>
<dbReference type="InterPro" id="IPR011527">
    <property type="entry name" value="ABC1_TM_dom"/>
</dbReference>
<evidence type="ECO:0000256" key="11">
    <source>
        <dbReference type="ARBA" id="ARBA00022989"/>
    </source>
</evidence>
<keyword evidence="8" id="KW-0547">Nucleotide-binding</keyword>
<accession>D2WF19</accession>
<dbReference type="Pfam" id="PF24357">
    <property type="entry name" value="TMD0_ABC"/>
    <property type="match status" value="1"/>
</dbReference>
<evidence type="ECO:0000256" key="3">
    <source>
        <dbReference type="ARBA" id="ARBA00022448"/>
    </source>
</evidence>
<evidence type="ECO:0000256" key="10">
    <source>
        <dbReference type="ARBA" id="ARBA00022967"/>
    </source>
</evidence>
<dbReference type="GO" id="GO:0005524">
    <property type="term" value="F:ATP binding"/>
    <property type="evidence" value="ECO:0007669"/>
    <property type="project" value="UniProtKB-KW"/>
</dbReference>
<dbReference type="InterPro" id="IPR050173">
    <property type="entry name" value="ABC_transporter_C-like"/>
</dbReference>
<evidence type="ECO:0000256" key="5">
    <source>
        <dbReference type="ARBA" id="ARBA00022554"/>
    </source>
</evidence>
<feature type="domain" description="ABC transmembrane type-1" evidence="15">
    <location>
        <begin position="945"/>
        <end position="1222"/>
    </location>
</feature>
<keyword evidence="6 13" id="KW-0812">Transmembrane</keyword>
<dbReference type="InterPro" id="IPR056227">
    <property type="entry name" value="TMD0_ABC"/>
</dbReference>
<dbReference type="EMBL" id="GQ249346">
    <property type="protein sequence ID" value="ADB03433.1"/>
    <property type="molecule type" value="mRNA"/>
</dbReference>
<dbReference type="FunFam" id="1.20.1560.10:FF:000001">
    <property type="entry name" value="ATP-binding cassette subfamily C member 1"/>
    <property type="match status" value="1"/>
</dbReference>
<dbReference type="FunFam" id="3.40.50.300:FF:000074">
    <property type="entry name" value="Multidrug resistance-associated protein 5 isoform 1"/>
    <property type="match status" value="1"/>
</dbReference>
<dbReference type="SUPFAM" id="SSF52540">
    <property type="entry name" value="P-loop containing nucleoside triphosphate hydrolases"/>
    <property type="match status" value="2"/>
</dbReference>
<evidence type="ECO:0000256" key="12">
    <source>
        <dbReference type="ARBA" id="ARBA00023136"/>
    </source>
</evidence>
<keyword evidence="7" id="KW-0677">Repeat</keyword>
<name>D2WF19_RHIIR</name>
<dbReference type="Gene3D" id="3.40.50.300">
    <property type="entry name" value="P-loop containing nucleotide triphosphate hydrolases"/>
    <property type="match status" value="2"/>
</dbReference>
<feature type="transmembrane region" description="Helical" evidence="13">
    <location>
        <begin position="518"/>
        <end position="538"/>
    </location>
</feature>